<feature type="compositionally biased region" description="Basic and acidic residues" evidence="1">
    <location>
        <begin position="17"/>
        <end position="29"/>
    </location>
</feature>
<dbReference type="AlphaFoldDB" id="A0A0W1B3S4"/>
<feature type="compositionally biased region" description="Acidic residues" evidence="1">
    <location>
        <begin position="1"/>
        <end position="10"/>
    </location>
</feature>
<evidence type="ECO:0000313" key="4">
    <source>
        <dbReference type="Proteomes" id="UP000054709"/>
    </source>
</evidence>
<evidence type="ECO:0000313" key="3">
    <source>
        <dbReference type="EMBL" id="KTD88220.1"/>
    </source>
</evidence>
<protein>
    <recommendedName>
        <fullName evidence="2">HNH nuclease domain-containing protein</fullName>
    </recommendedName>
</protein>
<evidence type="ECO:0000256" key="1">
    <source>
        <dbReference type="SAM" id="MobiDB-lite"/>
    </source>
</evidence>
<feature type="domain" description="HNH nuclease" evidence="2">
    <location>
        <begin position="74"/>
        <end position="117"/>
    </location>
</feature>
<sequence>MSDEDLEDGDYQNSLETDFRKVEDKPEVPKKKKKQRILNGVKVWDRDPKVAQRAIKKALFQCEFDINHSTFISSVSKENYVEAHHLIPMKFQNDFENVSLDTESNILALCPNCHRMIHHSRPKEKKLLLKEFYEKRKDQLHNLGIEFSLVNLNNFYGMK</sequence>
<dbReference type="Proteomes" id="UP000054709">
    <property type="component" value="Unassembled WGS sequence"/>
</dbReference>
<dbReference type="EMBL" id="LCZJ02000015">
    <property type="protein sequence ID" value="KTD88220.1"/>
    <property type="molecule type" value="Genomic_DNA"/>
</dbReference>
<accession>A0A0W1B3S4</accession>
<dbReference type="CDD" id="cd00085">
    <property type="entry name" value="HNHc"/>
    <property type="match status" value="1"/>
</dbReference>
<evidence type="ECO:0000259" key="2">
    <source>
        <dbReference type="Pfam" id="PF13391"/>
    </source>
</evidence>
<organism evidence="3 4">
    <name type="scientific">Paenibacillus etheri</name>
    <dbReference type="NCBI Taxonomy" id="1306852"/>
    <lineage>
        <taxon>Bacteria</taxon>
        <taxon>Bacillati</taxon>
        <taxon>Bacillota</taxon>
        <taxon>Bacilli</taxon>
        <taxon>Bacillales</taxon>
        <taxon>Paenibacillaceae</taxon>
        <taxon>Paenibacillus</taxon>
    </lineage>
</organism>
<comment type="caution">
    <text evidence="3">The sequence shown here is derived from an EMBL/GenBank/DDBJ whole genome shotgun (WGS) entry which is preliminary data.</text>
</comment>
<name>A0A0W1B3S4_9BACL</name>
<reference evidence="3 4" key="1">
    <citation type="journal article" date="2015" name="Int. Biodeterior. Biodegradation">
        <title>Physiological and genetic screening methods for the isolation of methyl tert-butyl ether-degrading bacteria for bioremediation purposes.</title>
        <authorList>
            <person name="Guisado I.M."/>
            <person name="Purswani J."/>
            <person name="Gonzalez Lopez J."/>
            <person name="Pozo C."/>
        </authorList>
    </citation>
    <scope>NUCLEOTIDE SEQUENCE [LARGE SCALE GENOMIC DNA]</scope>
    <source>
        <strain evidence="3 4">SH7</strain>
    </source>
</reference>
<gene>
    <name evidence="3" type="ORF">UQ64_06645</name>
</gene>
<keyword evidence="4" id="KW-1185">Reference proteome</keyword>
<dbReference type="Pfam" id="PF13391">
    <property type="entry name" value="HNH_2"/>
    <property type="match status" value="1"/>
</dbReference>
<feature type="region of interest" description="Disordered" evidence="1">
    <location>
        <begin position="1"/>
        <end position="32"/>
    </location>
</feature>
<proteinExistence type="predicted"/>
<dbReference type="InterPro" id="IPR003615">
    <property type="entry name" value="HNH_nuc"/>
</dbReference>